<dbReference type="STRING" id="314230.DSM3645_16340"/>
<name>A3ZZT5_9BACT</name>
<dbReference type="HOGENOM" id="CLU_2913262_0_0_0"/>
<dbReference type="Proteomes" id="UP000004358">
    <property type="component" value="Unassembled WGS sequence"/>
</dbReference>
<dbReference type="EMBL" id="AANZ01000025">
    <property type="protein sequence ID" value="EAQ78034.1"/>
    <property type="molecule type" value="Genomic_DNA"/>
</dbReference>
<evidence type="ECO:0000313" key="2">
    <source>
        <dbReference type="Proteomes" id="UP000004358"/>
    </source>
</evidence>
<sequence length="61" mass="6237">MAAPDDLIGDATSAQRRGIREIGTLRFAEHSGVTGDHSLSASAQPPSIAMVSEASFGAPQV</sequence>
<accession>A3ZZT5</accession>
<proteinExistence type="predicted"/>
<organism evidence="1 2">
    <name type="scientific">Blastopirellula marina DSM 3645</name>
    <dbReference type="NCBI Taxonomy" id="314230"/>
    <lineage>
        <taxon>Bacteria</taxon>
        <taxon>Pseudomonadati</taxon>
        <taxon>Planctomycetota</taxon>
        <taxon>Planctomycetia</taxon>
        <taxon>Pirellulales</taxon>
        <taxon>Pirellulaceae</taxon>
        <taxon>Blastopirellula</taxon>
    </lineage>
</organism>
<evidence type="ECO:0000313" key="1">
    <source>
        <dbReference type="EMBL" id="EAQ78034.1"/>
    </source>
</evidence>
<protein>
    <submittedName>
        <fullName evidence="1">Uncharacterized protein</fullName>
    </submittedName>
</protein>
<reference evidence="1 2" key="1">
    <citation type="submission" date="2006-02" db="EMBL/GenBank/DDBJ databases">
        <authorList>
            <person name="Amann R."/>
            <person name="Ferriera S."/>
            <person name="Johnson J."/>
            <person name="Kravitz S."/>
            <person name="Halpern A."/>
            <person name="Remington K."/>
            <person name="Beeson K."/>
            <person name="Tran B."/>
            <person name="Rogers Y.-H."/>
            <person name="Friedman R."/>
            <person name="Venter J.C."/>
        </authorList>
    </citation>
    <scope>NUCLEOTIDE SEQUENCE [LARGE SCALE GENOMIC DNA]</scope>
    <source>
        <strain evidence="1 2">DSM 3645</strain>
    </source>
</reference>
<comment type="caution">
    <text evidence="1">The sequence shown here is derived from an EMBL/GenBank/DDBJ whole genome shotgun (WGS) entry which is preliminary data.</text>
</comment>
<gene>
    <name evidence="1" type="ORF">DSM3645_16340</name>
</gene>
<dbReference type="AlphaFoldDB" id="A3ZZT5"/>